<dbReference type="Pfam" id="PF00294">
    <property type="entry name" value="PfkB"/>
    <property type="match status" value="1"/>
</dbReference>
<organism evidence="5 6">
    <name type="scientific">Ferviditalea candida</name>
    <dbReference type="NCBI Taxonomy" id="3108399"/>
    <lineage>
        <taxon>Bacteria</taxon>
        <taxon>Bacillati</taxon>
        <taxon>Bacillota</taxon>
        <taxon>Bacilli</taxon>
        <taxon>Bacillales</taxon>
        <taxon>Paenibacillaceae</taxon>
        <taxon>Ferviditalea</taxon>
    </lineage>
</organism>
<dbReference type="InterPro" id="IPR002173">
    <property type="entry name" value="Carboh/pur_kinase_PfkB_CS"/>
</dbReference>
<evidence type="ECO:0000313" key="5">
    <source>
        <dbReference type="EMBL" id="MEB3103561.1"/>
    </source>
</evidence>
<evidence type="ECO:0000313" key="6">
    <source>
        <dbReference type="Proteomes" id="UP001310386"/>
    </source>
</evidence>
<sequence length="310" mass="34527">MINLIGNLNAELILAQVKDRPDFGQEHLVDHLMFRPGGIANMVYPLSRLGVKPRVIATLGKDQYGKQIYDDMKPLIEDGIMFTDRSTALSVGIVNQTGSRYFVTYSGDLYDFTKETVKRVKHFEQAKLSFYYGYFLLPNFTSEDALDCLKKSKELGQITMFDANSDINGWQPETRREIIDLLPNIDYFMPNNEELLHLTGESEIDKAAEILLTHGARNIVVKQGENGAALYSLNSKIHHTGFPTKAFDTTGAGDSFNAGFAYSLLQGADHREALAFGNALASIVVSRKEERFPTVDEINVKLKAGSGMEA</sequence>
<dbReference type="InterPro" id="IPR011611">
    <property type="entry name" value="PfkB_dom"/>
</dbReference>
<comment type="caution">
    <text evidence="5">The sequence shown here is derived from an EMBL/GenBank/DDBJ whole genome shotgun (WGS) entry which is preliminary data.</text>
</comment>
<proteinExistence type="inferred from homology"/>
<dbReference type="Gene3D" id="3.40.1190.20">
    <property type="match status" value="1"/>
</dbReference>
<dbReference type="PANTHER" id="PTHR43085">
    <property type="entry name" value="HEXOKINASE FAMILY MEMBER"/>
    <property type="match status" value="1"/>
</dbReference>
<dbReference type="RefSeq" id="WP_371755690.1">
    <property type="nucleotide sequence ID" value="NZ_JAYJLD010000040.1"/>
</dbReference>
<reference evidence="5" key="1">
    <citation type="submission" date="2023-12" db="EMBL/GenBank/DDBJ databases">
        <title>Fervidustalea candida gen. nov., sp. nov., a novel member of the family Paenibacillaceae isolated from a geothermal area.</title>
        <authorList>
            <person name="Li W.-J."/>
            <person name="Jiao J.-Y."/>
            <person name="Chen Y."/>
        </authorList>
    </citation>
    <scope>NUCLEOTIDE SEQUENCE</scope>
    <source>
        <strain evidence="5">SYSU GA230002</strain>
    </source>
</reference>
<dbReference type="InterPro" id="IPR029056">
    <property type="entry name" value="Ribokinase-like"/>
</dbReference>
<evidence type="ECO:0000256" key="2">
    <source>
        <dbReference type="ARBA" id="ARBA00022679"/>
    </source>
</evidence>
<evidence type="ECO:0000256" key="3">
    <source>
        <dbReference type="ARBA" id="ARBA00022777"/>
    </source>
</evidence>
<dbReference type="InterPro" id="IPR050306">
    <property type="entry name" value="PfkB_Carbo_kinase"/>
</dbReference>
<comment type="similarity">
    <text evidence="1">Belongs to the carbohydrate kinase PfkB family.</text>
</comment>
<keyword evidence="3 5" id="KW-0418">Kinase</keyword>
<name>A0ABU5ZPA7_9BACL</name>
<gene>
    <name evidence="5" type="ORF">VF724_18150</name>
</gene>
<protein>
    <submittedName>
        <fullName evidence="5">Carbohydrate kinase family protein</fullName>
    </submittedName>
</protein>
<dbReference type="GO" id="GO:0016301">
    <property type="term" value="F:kinase activity"/>
    <property type="evidence" value="ECO:0007669"/>
    <property type="project" value="UniProtKB-KW"/>
</dbReference>
<dbReference type="Proteomes" id="UP001310386">
    <property type="component" value="Unassembled WGS sequence"/>
</dbReference>
<feature type="domain" description="Carbohydrate kinase PfkB" evidence="4">
    <location>
        <begin position="4"/>
        <end position="292"/>
    </location>
</feature>
<dbReference type="PROSITE" id="PS00584">
    <property type="entry name" value="PFKB_KINASES_2"/>
    <property type="match status" value="1"/>
</dbReference>
<dbReference type="SUPFAM" id="SSF53613">
    <property type="entry name" value="Ribokinase-like"/>
    <property type="match status" value="1"/>
</dbReference>
<evidence type="ECO:0000259" key="4">
    <source>
        <dbReference type="Pfam" id="PF00294"/>
    </source>
</evidence>
<keyword evidence="2" id="KW-0808">Transferase</keyword>
<accession>A0ABU5ZPA7</accession>
<evidence type="ECO:0000256" key="1">
    <source>
        <dbReference type="ARBA" id="ARBA00010688"/>
    </source>
</evidence>
<keyword evidence="6" id="KW-1185">Reference proteome</keyword>
<dbReference type="PANTHER" id="PTHR43085:SF57">
    <property type="entry name" value="CARBOHYDRATE KINASE PFKB DOMAIN-CONTAINING PROTEIN"/>
    <property type="match status" value="1"/>
</dbReference>
<dbReference type="EMBL" id="JAYJLD010000040">
    <property type="protein sequence ID" value="MEB3103561.1"/>
    <property type="molecule type" value="Genomic_DNA"/>
</dbReference>